<accession>A0A1D9QLR9</accession>
<evidence type="ECO:0000256" key="1">
    <source>
        <dbReference type="SAM" id="Coils"/>
    </source>
</evidence>
<sequence>MALVVSRNSSESGGDDMSETIEPPFPAMATMPSSPQTPKIKSISNKRGIDISSTLCSMSRLNVGTLELAGHEVRSVEKDTGARDSPSPTKKRRISRLSVQEKDSEPFTSSSCGNSLFKVDENKKFVPFDDDKEKIYERVEHILSQERKEMAEVEKHFLDHVELCGGIEQKKMALNNIVDGEDYVKEETHGKFELAIRTENLEKNIRSVQKREERAETDVTHLDSLGEDMAESSESAFGSKTLSKTVQSVRDRKERTEMAPKTFELLNGLVETNSNDGLKEMRSLADGFERVIMRLKLEERLQMALEQKEGAEIYPKEMETSEDEVGAGNKKTLLTTEILKSFIIGRLEEDLQMLKETLETSFERLEHLNDEIETSFNKAKEAQLSVDITSDAALLLENDLEVRIPPANEDVVVTMEDIRYKISEASTSTAELLTHQGSTITQAGSLPSDTDQCSTYMRGGSLSRNSVEIPKPKDFDDEDAMLQQALIQSNYDEFLKAKVCDCSFACSHKSHINKDTKPDTVENDEEISSIFLDISGAEEDDDDDEISDSCSSESDYTAVYIRGREQSGLDEKKRPKTGETMRDADEPAKLVNRVKEGLLAAIAEQLKNISIQMFPQKCIVLTEDNGVNGVDEKLIEETATIIKRAFKHFNVDVFNKALTEASEKAMAEAEAGASSAMASSRPKHLVRENIFMKWESAYAQINLMRPDELMRAIGVLISFTKSTPYASATLKNTPESEYDALAVYIHYYLQMCVQIKCMDIAKGGGCPEEDEKWRTDMPCFISWWRQVSHERKEEFRREWNMGVLSKEILNSVEADGGAGAEGMVDKLSLCACACASCRCY</sequence>
<dbReference type="KEGG" id="ssl:SS1G_09230"/>
<feature type="compositionally biased region" description="Polar residues" evidence="2">
    <location>
        <begin position="1"/>
        <end position="12"/>
    </location>
</feature>
<evidence type="ECO:0000313" key="4">
    <source>
        <dbReference type="Proteomes" id="UP000177798"/>
    </source>
</evidence>
<keyword evidence="1" id="KW-0175">Coiled coil</keyword>
<dbReference type="OMA" id="DASIECT"/>
<evidence type="ECO:0000256" key="2">
    <source>
        <dbReference type="SAM" id="MobiDB-lite"/>
    </source>
</evidence>
<protein>
    <submittedName>
        <fullName evidence="3">Uncharacterized protein</fullName>
    </submittedName>
</protein>
<dbReference type="EMBL" id="CP017828">
    <property type="protein sequence ID" value="APA15888.1"/>
    <property type="molecule type" value="Genomic_DNA"/>
</dbReference>
<name>A0A1D9QLR9_SCLS1</name>
<dbReference type="AlphaFoldDB" id="A0A1D9QLR9"/>
<dbReference type="RefSeq" id="XP_001589509.1">
    <property type="nucleotide sequence ID" value="XM_001589459.1"/>
</dbReference>
<dbReference type="OrthoDB" id="3542616at2759"/>
<dbReference type="Proteomes" id="UP000177798">
    <property type="component" value="Chromosome 15"/>
</dbReference>
<feature type="coiled-coil region" evidence="1">
    <location>
        <begin position="344"/>
        <end position="385"/>
    </location>
</feature>
<feature type="region of interest" description="Disordered" evidence="2">
    <location>
        <begin position="74"/>
        <end position="112"/>
    </location>
</feature>
<reference evidence="4" key="1">
    <citation type="journal article" date="2017" name="Genome Biol. Evol.">
        <title>The complete genome sequence of the phytopathogenic fungus Sclerotinia sclerotiorum reveals insights into the genome architecture of broad host range pathogens.</title>
        <authorList>
            <person name="Derbyshire M."/>
            <person name="Denton-Giles M."/>
            <person name="Hegedus D."/>
            <person name="Seifbarghy S."/>
            <person name="Rollins J."/>
            <person name="van Kan J."/>
            <person name="Seidl M.F."/>
            <person name="Faino L."/>
            <person name="Mbengue M."/>
            <person name="Navaud O."/>
            <person name="Raffaele S."/>
            <person name="Hammond-Kosack K."/>
            <person name="Heard S."/>
            <person name="Oliver R."/>
        </authorList>
    </citation>
    <scope>NUCLEOTIDE SEQUENCE [LARGE SCALE GENOMIC DNA]</scope>
    <source>
        <strain evidence="4">ATCC 18683 / 1980 / Ss-1</strain>
    </source>
</reference>
<gene>
    <name evidence="3" type="ORF">sscle_15g106580</name>
</gene>
<feature type="compositionally biased region" description="Polar residues" evidence="2">
    <location>
        <begin position="31"/>
        <end position="42"/>
    </location>
</feature>
<organism evidence="3 4">
    <name type="scientific">Sclerotinia sclerotiorum (strain ATCC 18683 / 1980 / Ss-1)</name>
    <name type="common">White mold</name>
    <name type="synonym">Whetzelinia sclerotiorum</name>
    <dbReference type="NCBI Taxonomy" id="665079"/>
    <lineage>
        <taxon>Eukaryota</taxon>
        <taxon>Fungi</taxon>
        <taxon>Dikarya</taxon>
        <taxon>Ascomycota</taxon>
        <taxon>Pezizomycotina</taxon>
        <taxon>Leotiomycetes</taxon>
        <taxon>Helotiales</taxon>
        <taxon>Sclerotiniaceae</taxon>
        <taxon>Sclerotinia</taxon>
    </lineage>
</organism>
<dbReference type="VEuPathDB" id="FungiDB:sscle_15g106580"/>
<proteinExistence type="predicted"/>
<feature type="region of interest" description="Disordered" evidence="2">
    <location>
        <begin position="1"/>
        <end position="42"/>
    </location>
</feature>
<evidence type="ECO:0000313" key="3">
    <source>
        <dbReference type="EMBL" id="APA15888.1"/>
    </source>
</evidence>